<keyword evidence="1" id="KW-0175">Coiled coil</keyword>
<feature type="compositionally biased region" description="Polar residues" evidence="2">
    <location>
        <begin position="83"/>
        <end position="94"/>
    </location>
</feature>
<organism evidence="3 4">
    <name type="scientific">Panaeolus cyanescens</name>
    <dbReference type="NCBI Taxonomy" id="181874"/>
    <lineage>
        <taxon>Eukaryota</taxon>
        <taxon>Fungi</taxon>
        <taxon>Dikarya</taxon>
        <taxon>Basidiomycota</taxon>
        <taxon>Agaricomycotina</taxon>
        <taxon>Agaricomycetes</taxon>
        <taxon>Agaricomycetidae</taxon>
        <taxon>Agaricales</taxon>
        <taxon>Agaricineae</taxon>
        <taxon>Galeropsidaceae</taxon>
        <taxon>Panaeolus</taxon>
    </lineage>
</organism>
<feature type="compositionally biased region" description="Basic and acidic residues" evidence="2">
    <location>
        <begin position="69"/>
        <end position="82"/>
    </location>
</feature>
<proteinExistence type="predicted"/>
<feature type="region of interest" description="Disordered" evidence="2">
    <location>
        <begin position="439"/>
        <end position="465"/>
    </location>
</feature>
<feature type="compositionally biased region" description="Polar residues" evidence="2">
    <location>
        <begin position="141"/>
        <end position="177"/>
    </location>
</feature>
<feature type="coiled-coil region" evidence="1">
    <location>
        <begin position="275"/>
        <end position="302"/>
    </location>
</feature>
<dbReference type="OrthoDB" id="3222060at2759"/>
<accession>A0A409YZ02</accession>
<feature type="region of interest" description="Disordered" evidence="2">
    <location>
        <begin position="26"/>
        <end position="117"/>
    </location>
</feature>
<dbReference type="AlphaFoldDB" id="A0A409YZ02"/>
<protein>
    <submittedName>
        <fullName evidence="3">Uncharacterized protein</fullName>
    </submittedName>
</protein>
<sequence>MDFNFAPYFMQGETDIKAEVVDHTSLLSSPPITPSPPSSLSSLSSCRRRGSTSSFAGSRFKRSRPYPSIHDDHITRKQKSLDEMSSSSAYGNWNTTSSRSGQHRSQSSAARRTSPEEYASTMSNQFMNGQYLANLPEGAMSTPSSSLSNAMGQPNMTSQSRQSHSPDSNNGQLYTTSNVSANMWNPSHVQADMALYPGVAGLTFPSVDGSPLGNSLDLSAMNNLTTRNVSPESLSPNSPSYPAGFDFPVQYKVPSQSGAVGYQNMGYNTQGSESRTSAEEEIQRLRRRVRELELQCSNLKSNMATVRGSNAAHGSRMPNPAHTPAFQQAWNARTEARKRMFCSLNRAGNALCSWHDSRRERRAYPPRNAPPGYLNCGCTYEEALFEESLSRHGVGSYLPGEMVRMDPALRNPLLKLLEKRYGYKDGDFEHDPFTETWHENEGPNVWESKAQSGQVVRRRADPDRH</sequence>
<feature type="region of interest" description="Disordered" evidence="2">
    <location>
        <begin position="135"/>
        <end position="177"/>
    </location>
</feature>
<keyword evidence="4" id="KW-1185">Reference proteome</keyword>
<dbReference type="EMBL" id="NHTK01000064">
    <property type="protein sequence ID" value="PPR08246.1"/>
    <property type="molecule type" value="Genomic_DNA"/>
</dbReference>
<evidence type="ECO:0000256" key="2">
    <source>
        <dbReference type="SAM" id="MobiDB-lite"/>
    </source>
</evidence>
<evidence type="ECO:0000256" key="1">
    <source>
        <dbReference type="SAM" id="Coils"/>
    </source>
</evidence>
<name>A0A409YZ02_9AGAR</name>
<feature type="compositionally biased region" description="Low complexity" evidence="2">
    <location>
        <begin position="95"/>
        <end position="112"/>
    </location>
</feature>
<dbReference type="InParanoid" id="A0A409YZ02"/>
<dbReference type="Proteomes" id="UP000284842">
    <property type="component" value="Unassembled WGS sequence"/>
</dbReference>
<gene>
    <name evidence="3" type="ORF">CVT24_001288</name>
</gene>
<dbReference type="STRING" id="181874.A0A409YZ02"/>
<evidence type="ECO:0000313" key="3">
    <source>
        <dbReference type="EMBL" id="PPR08246.1"/>
    </source>
</evidence>
<reference evidence="3 4" key="1">
    <citation type="journal article" date="2018" name="Evol. Lett.">
        <title>Horizontal gene cluster transfer increased hallucinogenic mushroom diversity.</title>
        <authorList>
            <person name="Reynolds H.T."/>
            <person name="Vijayakumar V."/>
            <person name="Gluck-Thaler E."/>
            <person name="Korotkin H.B."/>
            <person name="Matheny P.B."/>
            <person name="Slot J.C."/>
        </authorList>
    </citation>
    <scope>NUCLEOTIDE SEQUENCE [LARGE SCALE GENOMIC DNA]</scope>
    <source>
        <strain evidence="3 4">2629</strain>
    </source>
</reference>
<evidence type="ECO:0000313" key="4">
    <source>
        <dbReference type="Proteomes" id="UP000284842"/>
    </source>
</evidence>
<comment type="caution">
    <text evidence="3">The sequence shown here is derived from an EMBL/GenBank/DDBJ whole genome shotgun (WGS) entry which is preliminary data.</text>
</comment>